<feature type="domain" description="Histidine kinase" evidence="14">
    <location>
        <begin position="153"/>
        <end position="369"/>
    </location>
</feature>
<evidence type="ECO:0000259" key="14">
    <source>
        <dbReference type="PROSITE" id="PS50109"/>
    </source>
</evidence>
<dbReference type="PANTHER" id="PTHR45453:SF1">
    <property type="entry name" value="PHOSPHATE REGULON SENSOR PROTEIN PHOR"/>
    <property type="match status" value="1"/>
</dbReference>
<comment type="catalytic activity">
    <reaction evidence="1">
        <text>ATP + protein L-histidine = ADP + protein N-phospho-L-histidine.</text>
        <dbReference type="EC" id="2.7.13.3"/>
    </reaction>
</comment>
<evidence type="ECO:0000256" key="7">
    <source>
        <dbReference type="ARBA" id="ARBA00022741"/>
    </source>
</evidence>
<dbReference type="Gene3D" id="3.30.565.10">
    <property type="entry name" value="Histidine kinase-like ATPase, C-terminal domain"/>
    <property type="match status" value="1"/>
</dbReference>
<dbReference type="SMART" id="SM00387">
    <property type="entry name" value="HATPase_c"/>
    <property type="match status" value="1"/>
</dbReference>
<dbReference type="SMART" id="SM00388">
    <property type="entry name" value="HisKA"/>
    <property type="match status" value="1"/>
</dbReference>
<dbReference type="GO" id="GO:0005886">
    <property type="term" value="C:plasma membrane"/>
    <property type="evidence" value="ECO:0007669"/>
    <property type="project" value="UniProtKB-SubCell"/>
</dbReference>
<reference evidence="15 16" key="1">
    <citation type="submission" date="2017-06" db="EMBL/GenBank/DDBJ databases">
        <authorList>
            <person name="Kim H.J."/>
            <person name="Triplett B.A."/>
        </authorList>
    </citation>
    <scope>NUCLEOTIDE SEQUENCE [LARGE SCALE GENOMIC DNA]</scope>
    <source>
        <strain evidence="15 16">DSM 45207</strain>
    </source>
</reference>
<evidence type="ECO:0000256" key="9">
    <source>
        <dbReference type="ARBA" id="ARBA00022840"/>
    </source>
</evidence>
<evidence type="ECO:0000256" key="8">
    <source>
        <dbReference type="ARBA" id="ARBA00022777"/>
    </source>
</evidence>
<evidence type="ECO:0000256" key="6">
    <source>
        <dbReference type="ARBA" id="ARBA00022679"/>
    </source>
</evidence>
<dbReference type="CDD" id="cd00075">
    <property type="entry name" value="HATPase"/>
    <property type="match status" value="1"/>
</dbReference>
<dbReference type="SUPFAM" id="SSF47384">
    <property type="entry name" value="Homodimeric domain of signal transducing histidine kinase"/>
    <property type="match status" value="1"/>
</dbReference>
<evidence type="ECO:0000256" key="10">
    <source>
        <dbReference type="ARBA" id="ARBA00023012"/>
    </source>
</evidence>
<dbReference type="FunFam" id="3.30.565.10:FF:000006">
    <property type="entry name" value="Sensor histidine kinase WalK"/>
    <property type="match status" value="1"/>
</dbReference>
<evidence type="ECO:0000256" key="13">
    <source>
        <dbReference type="SAM" id="MobiDB-lite"/>
    </source>
</evidence>
<gene>
    <name evidence="15" type="ORF">SAMN06265360_10523</name>
</gene>
<evidence type="ECO:0000313" key="15">
    <source>
        <dbReference type="EMBL" id="SNR40352.1"/>
    </source>
</evidence>
<feature type="compositionally biased region" description="Polar residues" evidence="13">
    <location>
        <begin position="405"/>
        <end position="414"/>
    </location>
</feature>
<dbReference type="GO" id="GO:0004721">
    <property type="term" value="F:phosphoprotein phosphatase activity"/>
    <property type="evidence" value="ECO:0007669"/>
    <property type="project" value="TreeGrafter"/>
</dbReference>
<dbReference type="OrthoDB" id="9813151at2"/>
<dbReference type="PANTHER" id="PTHR45453">
    <property type="entry name" value="PHOSPHATE REGULON SENSOR PROTEIN PHOR"/>
    <property type="match status" value="1"/>
</dbReference>
<dbReference type="InterPro" id="IPR005467">
    <property type="entry name" value="His_kinase_dom"/>
</dbReference>
<keyword evidence="5" id="KW-0597">Phosphoprotein</keyword>
<evidence type="ECO:0000256" key="3">
    <source>
        <dbReference type="ARBA" id="ARBA00012438"/>
    </source>
</evidence>
<comment type="subcellular location">
    <subcellularLocation>
        <location evidence="2">Cell membrane</location>
    </subcellularLocation>
</comment>
<feature type="region of interest" description="Disordered" evidence="13">
    <location>
        <begin position="367"/>
        <end position="414"/>
    </location>
</feature>
<dbReference type="Pfam" id="PF00512">
    <property type="entry name" value="HisKA"/>
    <property type="match status" value="1"/>
</dbReference>
<evidence type="ECO:0000256" key="11">
    <source>
        <dbReference type="ARBA" id="ARBA00023136"/>
    </source>
</evidence>
<dbReference type="CDD" id="cd00082">
    <property type="entry name" value="HisKA"/>
    <property type="match status" value="1"/>
</dbReference>
<dbReference type="GO" id="GO:0005524">
    <property type="term" value="F:ATP binding"/>
    <property type="evidence" value="ECO:0007669"/>
    <property type="project" value="UniProtKB-KW"/>
</dbReference>
<protein>
    <recommendedName>
        <fullName evidence="12">Sensor-like histidine kinase SenX3</fullName>
        <ecNumber evidence="3">2.7.13.3</ecNumber>
    </recommendedName>
</protein>
<dbReference type="SUPFAM" id="SSF55874">
    <property type="entry name" value="ATPase domain of HSP90 chaperone/DNA topoisomerase II/histidine kinase"/>
    <property type="match status" value="1"/>
</dbReference>
<keyword evidence="9" id="KW-0067">ATP-binding</keyword>
<dbReference type="Gene3D" id="1.10.287.130">
    <property type="match status" value="1"/>
</dbReference>
<dbReference type="InterPro" id="IPR003661">
    <property type="entry name" value="HisK_dim/P_dom"/>
</dbReference>
<evidence type="ECO:0000256" key="4">
    <source>
        <dbReference type="ARBA" id="ARBA00022475"/>
    </source>
</evidence>
<dbReference type="InterPro" id="IPR036097">
    <property type="entry name" value="HisK_dim/P_sf"/>
</dbReference>
<dbReference type="EC" id="2.7.13.3" evidence="3"/>
<evidence type="ECO:0000256" key="2">
    <source>
        <dbReference type="ARBA" id="ARBA00004236"/>
    </source>
</evidence>
<dbReference type="AlphaFoldDB" id="A0A238W1B9"/>
<proteinExistence type="predicted"/>
<keyword evidence="4" id="KW-1003">Cell membrane</keyword>
<keyword evidence="10" id="KW-0902">Two-component regulatory system</keyword>
<dbReference type="InterPro" id="IPR050351">
    <property type="entry name" value="BphY/WalK/GraS-like"/>
</dbReference>
<dbReference type="Proteomes" id="UP000198348">
    <property type="component" value="Unassembled WGS sequence"/>
</dbReference>
<keyword evidence="6" id="KW-0808">Transferase</keyword>
<keyword evidence="16" id="KW-1185">Reference proteome</keyword>
<evidence type="ECO:0000256" key="12">
    <source>
        <dbReference type="ARBA" id="ARBA00039401"/>
    </source>
</evidence>
<name>A0A238W1B9_9PSEU</name>
<dbReference type="InterPro" id="IPR003594">
    <property type="entry name" value="HATPase_dom"/>
</dbReference>
<sequence length="414" mass="43513">MTLLGTLALAAGALIAGLLLGYAATGVRRRRGGVSRAGPAIVDLLMRLVHNSHNGIVVLGPGGDTVVHNPRAAELGLVRNNQADPRARQAAGRVANTGERVEIDLSPLEARGRQPEAVVGEVAPLGNGYTVIQAVDHSEAVRLEATRRDFVANVSHELKTPVGAMALLAETLLDAADDPDEVRRFGEKLLHESTRLGALVTELIALSRLQGAEKLPEPTAVEVDAVVNDALSRVSHAAEAEESTVNTDADSGLVVQGDHMLLVTALANLLTNAIAYSPAGSPVSVSRRRVGDTVEIGVTDRGIGIAEEDKQRVFERFYRVDKARSRMTGGTGLGLAIVKHVAANHGGEVRLWSRPGTGSTFTLCLPAGQQGEGAGEHRTAQEEDQDAIVQRRSQRGVTGGDSRPNDTGESGSDS</sequence>
<dbReference type="RefSeq" id="WP_089300370.1">
    <property type="nucleotide sequence ID" value="NZ_FZNW01000005.1"/>
</dbReference>
<dbReference type="GO" id="GO:0000155">
    <property type="term" value="F:phosphorelay sensor kinase activity"/>
    <property type="evidence" value="ECO:0007669"/>
    <property type="project" value="InterPro"/>
</dbReference>
<dbReference type="Pfam" id="PF02518">
    <property type="entry name" value="HATPase_c"/>
    <property type="match status" value="1"/>
</dbReference>
<keyword evidence="7" id="KW-0547">Nucleotide-binding</keyword>
<dbReference type="InterPro" id="IPR036890">
    <property type="entry name" value="HATPase_C_sf"/>
</dbReference>
<dbReference type="FunFam" id="1.10.287.130:FF:000008">
    <property type="entry name" value="Two-component sensor histidine kinase"/>
    <property type="match status" value="1"/>
</dbReference>
<evidence type="ECO:0000256" key="5">
    <source>
        <dbReference type="ARBA" id="ARBA00022553"/>
    </source>
</evidence>
<dbReference type="PROSITE" id="PS50109">
    <property type="entry name" value="HIS_KIN"/>
    <property type="match status" value="1"/>
</dbReference>
<dbReference type="PRINTS" id="PR00344">
    <property type="entry name" value="BCTRLSENSOR"/>
</dbReference>
<accession>A0A238W1B9</accession>
<dbReference type="GO" id="GO:0016036">
    <property type="term" value="P:cellular response to phosphate starvation"/>
    <property type="evidence" value="ECO:0007669"/>
    <property type="project" value="TreeGrafter"/>
</dbReference>
<keyword evidence="8 15" id="KW-0418">Kinase</keyword>
<evidence type="ECO:0000313" key="16">
    <source>
        <dbReference type="Proteomes" id="UP000198348"/>
    </source>
</evidence>
<evidence type="ECO:0000256" key="1">
    <source>
        <dbReference type="ARBA" id="ARBA00000085"/>
    </source>
</evidence>
<dbReference type="InterPro" id="IPR004358">
    <property type="entry name" value="Sig_transdc_His_kin-like_C"/>
</dbReference>
<keyword evidence="11" id="KW-0472">Membrane</keyword>
<dbReference type="EMBL" id="FZNW01000005">
    <property type="protein sequence ID" value="SNR40352.1"/>
    <property type="molecule type" value="Genomic_DNA"/>
</dbReference>
<organism evidence="15 16">
    <name type="scientific">Haloechinothrix alba</name>
    <dbReference type="NCBI Taxonomy" id="664784"/>
    <lineage>
        <taxon>Bacteria</taxon>
        <taxon>Bacillati</taxon>
        <taxon>Actinomycetota</taxon>
        <taxon>Actinomycetes</taxon>
        <taxon>Pseudonocardiales</taxon>
        <taxon>Pseudonocardiaceae</taxon>
        <taxon>Haloechinothrix</taxon>
    </lineage>
</organism>